<name>A0A8H2VYN1_9HELO</name>
<dbReference type="EMBL" id="CAJHIA010000025">
    <property type="protein sequence ID" value="CAD6447374.1"/>
    <property type="molecule type" value="Genomic_DNA"/>
</dbReference>
<accession>A0A8H2VYN1</accession>
<dbReference type="Proteomes" id="UP000624404">
    <property type="component" value="Unassembled WGS sequence"/>
</dbReference>
<protein>
    <submittedName>
        <fullName evidence="1">C188620f-e384-4cd6-b08e-b8cb072652b5</fullName>
    </submittedName>
</protein>
<dbReference type="AlphaFoldDB" id="A0A8H2VYN1"/>
<evidence type="ECO:0000313" key="2">
    <source>
        <dbReference type="Proteomes" id="UP000624404"/>
    </source>
</evidence>
<gene>
    <name evidence="1" type="ORF">SCLTRI_LOCUS7164</name>
</gene>
<proteinExistence type="predicted"/>
<reference evidence="1" key="1">
    <citation type="submission" date="2020-10" db="EMBL/GenBank/DDBJ databases">
        <authorList>
            <person name="Kusch S."/>
        </authorList>
    </citation>
    <scope>NUCLEOTIDE SEQUENCE</scope>
    <source>
        <strain evidence="1">SwB9</strain>
    </source>
</reference>
<organism evidence="1 2">
    <name type="scientific">Sclerotinia trifoliorum</name>
    <dbReference type="NCBI Taxonomy" id="28548"/>
    <lineage>
        <taxon>Eukaryota</taxon>
        <taxon>Fungi</taxon>
        <taxon>Dikarya</taxon>
        <taxon>Ascomycota</taxon>
        <taxon>Pezizomycotina</taxon>
        <taxon>Leotiomycetes</taxon>
        <taxon>Helotiales</taxon>
        <taxon>Sclerotiniaceae</taxon>
        <taxon>Sclerotinia</taxon>
    </lineage>
</organism>
<evidence type="ECO:0000313" key="1">
    <source>
        <dbReference type="EMBL" id="CAD6447374.1"/>
    </source>
</evidence>
<keyword evidence="2" id="KW-1185">Reference proteome</keyword>
<sequence>MLKCVIRESCLRREPTLQGAARILEASSPKLATALLLRDCGIERVIALLLQSMLWDRLFVLYISQERSGGPLAIENLLGNTYPVSPNISRPDWFHNLFRSIKNKSGSFWDAPKKVIWRQCHRLPAQWCWQYPYTVQASN</sequence>
<comment type="caution">
    <text evidence="1">The sequence shown here is derived from an EMBL/GenBank/DDBJ whole genome shotgun (WGS) entry which is preliminary data.</text>
</comment>